<dbReference type="Pfam" id="PF03465">
    <property type="entry name" value="eRF1_3"/>
    <property type="match status" value="1"/>
</dbReference>
<dbReference type="FunFam" id="3.30.420.60:FF:000002">
    <property type="entry name" value="Protein pelota homolog"/>
    <property type="match status" value="1"/>
</dbReference>
<evidence type="ECO:0000256" key="2">
    <source>
        <dbReference type="ARBA" id="ARBA00004496"/>
    </source>
</evidence>
<evidence type="ECO:0000256" key="5">
    <source>
        <dbReference type="ARBA" id="ARBA00022723"/>
    </source>
</evidence>
<evidence type="ECO:0000313" key="7">
    <source>
        <dbReference type="EMBL" id="KAJ9598218.1"/>
    </source>
</evidence>
<dbReference type="InterPro" id="IPR029064">
    <property type="entry name" value="Ribosomal_eL30-like_sf"/>
</dbReference>
<dbReference type="AlphaFoldDB" id="A0AAD8AFL3"/>
<dbReference type="InterPro" id="IPR004405">
    <property type="entry name" value="TF_pelota"/>
</dbReference>
<proteinExistence type="inferred from homology"/>
<feature type="domain" description="eRF1/Pelota-like N-terminal" evidence="6">
    <location>
        <begin position="1"/>
        <end position="130"/>
    </location>
</feature>
<dbReference type="Proteomes" id="UP001233999">
    <property type="component" value="Unassembled WGS sequence"/>
</dbReference>
<reference evidence="7" key="2">
    <citation type="submission" date="2023-05" db="EMBL/GenBank/DDBJ databases">
        <authorList>
            <person name="Fouks B."/>
        </authorList>
    </citation>
    <scope>NUCLEOTIDE SEQUENCE</scope>
    <source>
        <strain evidence="7">Stay&amp;Tobe</strain>
        <tissue evidence="7">Testes</tissue>
    </source>
</reference>
<dbReference type="Pfam" id="PF03464">
    <property type="entry name" value="eRF1_2"/>
    <property type="match status" value="1"/>
</dbReference>
<keyword evidence="4" id="KW-0963">Cytoplasm</keyword>
<dbReference type="Gene3D" id="3.30.420.60">
    <property type="entry name" value="eRF1 domain 2"/>
    <property type="match status" value="1"/>
</dbReference>
<dbReference type="GO" id="GO:0032790">
    <property type="term" value="P:ribosome disassembly"/>
    <property type="evidence" value="ECO:0007669"/>
    <property type="project" value="TreeGrafter"/>
</dbReference>
<dbReference type="SMART" id="SM01194">
    <property type="entry name" value="eRF1_1"/>
    <property type="match status" value="1"/>
</dbReference>
<name>A0AAD8AFL3_DIPPU</name>
<dbReference type="InterPro" id="IPR038069">
    <property type="entry name" value="Pelota/DOM34_N"/>
</dbReference>
<dbReference type="GO" id="GO:0070651">
    <property type="term" value="P:nonfunctional rRNA decay"/>
    <property type="evidence" value="ECO:0007669"/>
    <property type="project" value="TreeGrafter"/>
</dbReference>
<dbReference type="GO" id="GO:0070481">
    <property type="term" value="P:nuclear-transcribed mRNA catabolic process, non-stop decay"/>
    <property type="evidence" value="ECO:0007669"/>
    <property type="project" value="InterPro"/>
</dbReference>
<keyword evidence="5" id="KW-0479">Metal-binding</keyword>
<dbReference type="PANTHER" id="PTHR10853:SF0">
    <property type="entry name" value="PROTEIN PELOTA HOMOLOG"/>
    <property type="match status" value="1"/>
</dbReference>
<dbReference type="InterPro" id="IPR058547">
    <property type="entry name" value="Pelota_N"/>
</dbReference>
<comment type="caution">
    <text evidence="7">The sequence shown here is derived from an EMBL/GenBank/DDBJ whole genome shotgun (WGS) entry which is preliminary data.</text>
</comment>
<dbReference type="FunFam" id="3.30.1330.30:FF:000008">
    <property type="entry name" value="Protein pelota homolog"/>
    <property type="match status" value="1"/>
</dbReference>
<dbReference type="SUPFAM" id="SSF53137">
    <property type="entry name" value="Translational machinery components"/>
    <property type="match status" value="1"/>
</dbReference>
<dbReference type="Pfam" id="PF26356">
    <property type="entry name" value="Pelota_N"/>
    <property type="match status" value="1"/>
</dbReference>
<protein>
    <recommendedName>
        <fullName evidence="6">eRF1/Pelota-like N-terminal domain-containing protein</fullName>
    </recommendedName>
</protein>
<dbReference type="GO" id="GO:0005737">
    <property type="term" value="C:cytoplasm"/>
    <property type="evidence" value="ECO:0007669"/>
    <property type="project" value="UniProtKB-SubCell"/>
</dbReference>
<dbReference type="InterPro" id="IPR042226">
    <property type="entry name" value="eFR1_2_sf"/>
</dbReference>
<accession>A0AAD8AFL3</accession>
<comment type="cofactor">
    <cofactor evidence="1">
        <name>a divalent metal cation</name>
        <dbReference type="ChEBI" id="CHEBI:60240"/>
    </cofactor>
</comment>
<dbReference type="Gene3D" id="2.30.30.870">
    <property type="entry name" value="Pelota, domain A"/>
    <property type="match status" value="1"/>
</dbReference>
<dbReference type="InterPro" id="IPR005142">
    <property type="entry name" value="eRF1_3"/>
</dbReference>
<dbReference type="InterPro" id="IPR005140">
    <property type="entry name" value="eRF1_Pelota-like_N"/>
</dbReference>
<evidence type="ECO:0000256" key="4">
    <source>
        <dbReference type="ARBA" id="ARBA00022490"/>
    </source>
</evidence>
<dbReference type="Gene3D" id="3.30.1330.30">
    <property type="match status" value="1"/>
</dbReference>
<dbReference type="NCBIfam" id="TIGR00111">
    <property type="entry name" value="pelota"/>
    <property type="match status" value="1"/>
</dbReference>
<comment type="subcellular location">
    <subcellularLocation>
        <location evidence="2">Cytoplasm</location>
    </subcellularLocation>
</comment>
<dbReference type="GO" id="GO:0046872">
    <property type="term" value="F:metal ion binding"/>
    <property type="evidence" value="ECO:0007669"/>
    <property type="project" value="UniProtKB-KW"/>
</dbReference>
<organism evidence="7 8">
    <name type="scientific">Diploptera punctata</name>
    <name type="common">Pacific beetle cockroach</name>
    <dbReference type="NCBI Taxonomy" id="6984"/>
    <lineage>
        <taxon>Eukaryota</taxon>
        <taxon>Metazoa</taxon>
        <taxon>Ecdysozoa</taxon>
        <taxon>Arthropoda</taxon>
        <taxon>Hexapoda</taxon>
        <taxon>Insecta</taxon>
        <taxon>Pterygota</taxon>
        <taxon>Neoptera</taxon>
        <taxon>Polyneoptera</taxon>
        <taxon>Dictyoptera</taxon>
        <taxon>Blattodea</taxon>
        <taxon>Blaberoidea</taxon>
        <taxon>Blaberidae</taxon>
        <taxon>Diplopterinae</taxon>
        <taxon>Diploptera</taxon>
    </lineage>
</organism>
<dbReference type="FunFam" id="2.30.30.870:FF:000001">
    <property type="entry name" value="Protein pelota homolog"/>
    <property type="match status" value="1"/>
</dbReference>
<dbReference type="GO" id="GO:0070966">
    <property type="term" value="P:nuclear-transcribed mRNA catabolic process, no-go decay"/>
    <property type="evidence" value="ECO:0007669"/>
    <property type="project" value="InterPro"/>
</dbReference>
<sequence length="457" mass="51375">MKLINKNVDKDGGGSVTLIPEESEDMWHAYNLISEGDCVRASTIRKVQNESSTGSSTSNRIRTTLTIRIETIDFDTQACVLRLKGRNIAENQYVKMGAYHTLDLEVNRKFELTKSEWDSVALERVDMACDPTQNADVAAVVMQEGLAHICLITSSMTLVRAKIDQSIPRKRKGNVQQHEKGLQRYFESVMQGILRHVNFDIVKCILIASPGFVRDQFYEYMFQQAVKNDNKMLLENKSKFMLIHSSSGFKHSLREVLTDPSVVAKMSDTKAHGEVRALEAFYTTLQTEPAKAFYGPKHVERANEAQAVETLLISDNLFRIQDVQLRKRYVSLVDSVRESGGDVKIFSSMHVSGEQLDQLTGVAAILRFPMPELDEDDDSDEEKIIKSSRLRWLGHLHRLQEKDIISRVTFSKIEDLLADGTGSEGYVSPGMEKIEIDGGAVKACNGLSIKHDDDDPV</sequence>
<dbReference type="InterPro" id="IPR005141">
    <property type="entry name" value="eRF1_2"/>
</dbReference>
<evidence type="ECO:0000256" key="3">
    <source>
        <dbReference type="ARBA" id="ARBA00009504"/>
    </source>
</evidence>
<evidence type="ECO:0000259" key="6">
    <source>
        <dbReference type="SMART" id="SM01194"/>
    </source>
</evidence>
<reference evidence="7" key="1">
    <citation type="journal article" date="2023" name="IScience">
        <title>Live-bearing cockroach genome reveals convergent evolutionary mechanisms linked to viviparity in insects and beyond.</title>
        <authorList>
            <person name="Fouks B."/>
            <person name="Harrison M.C."/>
            <person name="Mikhailova A.A."/>
            <person name="Marchal E."/>
            <person name="English S."/>
            <person name="Carruthers M."/>
            <person name="Jennings E.C."/>
            <person name="Chiamaka E.L."/>
            <person name="Frigard R.A."/>
            <person name="Pippel M."/>
            <person name="Attardo G.M."/>
            <person name="Benoit J.B."/>
            <person name="Bornberg-Bauer E."/>
            <person name="Tobe S.S."/>
        </authorList>
    </citation>
    <scope>NUCLEOTIDE SEQUENCE</scope>
    <source>
        <strain evidence="7">Stay&amp;Tobe</strain>
    </source>
</reference>
<dbReference type="PANTHER" id="PTHR10853">
    <property type="entry name" value="PELOTA"/>
    <property type="match status" value="1"/>
</dbReference>
<gene>
    <name evidence="7" type="ORF">L9F63_011101</name>
</gene>
<keyword evidence="8" id="KW-1185">Reference proteome</keyword>
<dbReference type="EMBL" id="JASPKZ010001235">
    <property type="protein sequence ID" value="KAJ9598218.1"/>
    <property type="molecule type" value="Genomic_DNA"/>
</dbReference>
<evidence type="ECO:0000313" key="8">
    <source>
        <dbReference type="Proteomes" id="UP001233999"/>
    </source>
</evidence>
<dbReference type="SUPFAM" id="SSF159065">
    <property type="entry name" value="Dom34/Pelota N-terminal domain-like"/>
    <property type="match status" value="1"/>
</dbReference>
<comment type="similarity">
    <text evidence="3">Belongs to the eukaryotic release factor 1 family. Pelota subfamily.</text>
</comment>
<evidence type="ECO:0000256" key="1">
    <source>
        <dbReference type="ARBA" id="ARBA00001968"/>
    </source>
</evidence>
<dbReference type="SUPFAM" id="SSF55315">
    <property type="entry name" value="L30e-like"/>
    <property type="match status" value="1"/>
</dbReference>
<dbReference type="GO" id="GO:0071025">
    <property type="term" value="P:RNA surveillance"/>
    <property type="evidence" value="ECO:0007669"/>
    <property type="project" value="InterPro"/>
</dbReference>